<dbReference type="AlphaFoldDB" id="A0A9W4ME57"/>
<evidence type="ECO:0000259" key="1">
    <source>
        <dbReference type="Pfam" id="PF02223"/>
    </source>
</evidence>
<dbReference type="Proteomes" id="UP001153328">
    <property type="component" value="Unassembled WGS sequence"/>
</dbReference>
<keyword evidence="2" id="KW-0808">Transferase</keyword>
<keyword evidence="2" id="KW-0418">Kinase</keyword>
<keyword evidence="3" id="KW-1185">Reference proteome</keyword>
<evidence type="ECO:0000313" key="2">
    <source>
        <dbReference type="EMBL" id="CAG7649374.1"/>
    </source>
</evidence>
<dbReference type="InterPro" id="IPR039430">
    <property type="entry name" value="Thymidylate_kin-like_dom"/>
</dbReference>
<dbReference type="SUPFAM" id="SSF52540">
    <property type="entry name" value="P-loop containing nucleoside triphosphate hydrolases"/>
    <property type="match status" value="1"/>
</dbReference>
<evidence type="ECO:0000313" key="3">
    <source>
        <dbReference type="Proteomes" id="UP001153328"/>
    </source>
</evidence>
<gene>
    <name evidence="2" type="ORF">SBRY_50080</name>
</gene>
<protein>
    <submittedName>
        <fullName evidence="2">Thymidylate kinase</fullName>
    </submittedName>
</protein>
<sequence>MSLPPPYRPLYLDGPQHPFIVLEGVSGIGKSTLAWALAERLGATSLHTLPTPHAGWSALINERLRALPQFAFYLSGLLHAADSIRLARAVGPVVADRYASSVVACHAAVHGVAVEEVADLLEPFRPYLETPTRTFYLSCSEAAMRERLAVKRDAKQDDLDLFVIPGRLARLLANFRTVQAAGSTAVALDTDGKSPDDLADWIIADLEAQGA</sequence>
<organism evidence="2 3">
    <name type="scientific">Actinacidiphila bryophytorum</name>
    <dbReference type="NCBI Taxonomy" id="1436133"/>
    <lineage>
        <taxon>Bacteria</taxon>
        <taxon>Bacillati</taxon>
        <taxon>Actinomycetota</taxon>
        <taxon>Actinomycetes</taxon>
        <taxon>Kitasatosporales</taxon>
        <taxon>Streptomycetaceae</taxon>
        <taxon>Actinacidiphila</taxon>
    </lineage>
</organism>
<dbReference type="Pfam" id="PF02223">
    <property type="entry name" value="Thymidylate_kin"/>
    <property type="match status" value="1"/>
</dbReference>
<comment type="caution">
    <text evidence="2">The sequence shown here is derived from an EMBL/GenBank/DDBJ whole genome shotgun (WGS) entry which is preliminary data.</text>
</comment>
<dbReference type="GO" id="GO:0016301">
    <property type="term" value="F:kinase activity"/>
    <property type="evidence" value="ECO:0007669"/>
    <property type="project" value="UniProtKB-KW"/>
</dbReference>
<accession>A0A9W4ME57</accession>
<reference evidence="2" key="1">
    <citation type="submission" date="2021-06" db="EMBL/GenBank/DDBJ databases">
        <authorList>
            <person name="Arsene-Ploetze F."/>
        </authorList>
    </citation>
    <scope>NUCLEOTIDE SEQUENCE</scope>
    <source>
        <strain evidence="2">SBRY1</strain>
    </source>
</reference>
<name>A0A9W4ME57_9ACTN</name>
<dbReference type="InterPro" id="IPR027417">
    <property type="entry name" value="P-loop_NTPase"/>
</dbReference>
<dbReference type="EMBL" id="CAJVAX010000019">
    <property type="protein sequence ID" value="CAG7649374.1"/>
    <property type="molecule type" value="Genomic_DNA"/>
</dbReference>
<proteinExistence type="predicted"/>
<dbReference type="RefSeq" id="WP_251513247.1">
    <property type="nucleotide sequence ID" value="NZ_CAJVAX010000019.1"/>
</dbReference>
<dbReference type="Gene3D" id="3.40.50.300">
    <property type="entry name" value="P-loop containing nucleotide triphosphate hydrolases"/>
    <property type="match status" value="1"/>
</dbReference>
<feature type="domain" description="Thymidylate kinase-like" evidence="1">
    <location>
        <begin position="22"/>
        <end position="153"/>
    </location>
</feature>